<keyword evidence="2" id="KW-1185">Reference proteome</keyword>
<gene>
    <name evidence="1" type="ORF">GC096_16660</name>
</gene>
<sequence>MTKEKQTLIYENKLASIEDIRGFQLEGQAKISFPNGRMRMENALDPNLGQMANYVFWCPEEFPGDIQVEWDFWPVKEPGLSMMFFAAAGMKGEDLFDPILNERYGQYEQYTHGDIRTLHIAYFRRRYPEERSFHICNLRKSSGFHLVAQGADPIPNVEDCMPPYHLMLRKQGAKVHFAINELPILEWEDDGRSLGPILGSGKIGFRQMAPLIAEYANLQVYRLDEDGTTRKI</sequence>
<dbReference type="InterPro" id="IPR015305">
    <property type="entry name" value="DUF1961"/>
</dbReference>
<organism evidence="1 2">
    <name type="scientific">Paenibacillus plantarum</name>
    <dbReference type="NCBI Taxonomy" id="2654975"/>
    <lineage>
        <taxon>Bacteria</taxon>
        <taxon>Bacillati</taxon>
        <taxon>Bacillota</taxon>
        <taxon>Bacilli</taxon>
        <taxon>Bacillales</taxon>
        <taxon>Paenibacillaceae</taxon>
        <taxon>Paenibacillus</taxon>
    </lineage>
</organism>
<dbReference type="Gene3D" id="2.60.120.200">
    <property type="match status" value="1"/>
</dbReference>
<dbReference type="SUPFAM" id="SSF49899">
    <property type="entry name" value="Concanavalin A-like lectins/glucanases"/>
    <property type="match status" value="1"/>
</dbReference>
<evidence type="ECO:0000313" key="2">
    <source>
        <dbReference type="Proteomes" id="UP000653578"/>
    </source>
</evidence>
<comment type="caution">
    <text evidence="1">The sequence shown here is derived from an EMBL/GenBank/DDBJ whole genome shotgun (WGS) entry which is preliminary data.</text>
</comment>
<dbReference type="Proteomes" id="UP000653578">
    <property type="component" value="Unassembled WGS sequence"/>
</dbReference>
<dbReference type="InterPro" id="IPR013320">
    <property type="entry name" value="ConA-like_dom_sf"/>
</dbReference>
<dbReference type="Pfam" id="PF09224">
    <property type="entry name" value="DUF1961"/>
    <property type="match status" value="1"/>
</dbReference>
<proteinExistence type="predicted"/>
<accession>A0ABX1XB39</accession>
<name>A0ABX1XB39_9BACL</name>
<protein>
    <submittedName>
        <fullName evidence="1">DUF1961 family protein</fullName>
    </submittedName>
</protein>
<dbReference type="EMBL" id="WHNY01000054">
    <property type="protein sequence ID" value="NOU65668.1"/>
    <property type="molecule type" value="Genomic_DNA"/>
</dbReference>
<dbReference type="RefSeq" id="WP_171631736.1">
    <property type="nucleotide sequence ID" value="NZ_WHNY01000054.1"/>
</dbReference>
<evidence type="ECO:0000313" key="1">
    <source>
        <dbReference type="EMBL" id="NOU65668.1"/>
    </source>
</evidence>
<reference evidence="1 2" key="1">
    <citation type="submission" date="2019-10" db="EMBL/GenBank/DDBJ databases">
        <title>Description of Paenibacillus humi sp. nov.</title>
        <authorList>
            <person name="Carlier A."/>
            <person name="Qi S."/>
        </authorList>
    </citation>
    <scope>NUCLEOTIDE SEQUENCE [LARGE SCALE GENOMIC DNA]</scope>
    <source>
        <strain evidence="1 2">LMG 31461</strain>
    </source>
</reference>